<dbReference type="Proteomes" id="UP001604277">
    <property type="component" value="Unassembled WGS sequence"/>
</dbReference>
<dbReference type="EC" id="2.7.7.7" evidence="2"/>
<keyword evidence="5" id="KW-0235">DNA replication</keyword>
<evidence type="ECO:0000313" key="12">
    <source>
        <dbReference type="EMBL" id="KAL2457040.1"/>
    </source>
</evidence>
<comment type="caution">
    <text evidence="12">The sequence shown here is derived from an EMBL/GenBank/DDBJ whole genome shotgun (WGS) entry which is preliminary data.</text>
</comment>
<evidence type="ECO:0000313" key="13">
    <source>
        <dbReference type="Proteomes" id="UP001604277"/>
    </source>
</evidence>
<dbReference type="Pfam" id="PF03175">
    <property type="entry name" value="DNA_pol_B_2"/>
    <property type="match status" value="2"/>
</dbReference>
<feature type="coiled-coil region" evidence="9">
    <location>
        <begin position="535"/>
        <end position="594"/>
    </location>
</feature>
<dbReference type="InterPro" id="IPR012337">
    <property type="entry name" value="RNaseH-like_sf"/>
</dbReference>
<dbReference type="SUPFAM" id="SSF53098">
    <property type="entry name" value="Ribonuclease H-like"/>
    <property type="match status" value="1"/>
</dbReference>
<dbReference type="Gene3D" id="3.30.420.10">
    <property type="entry name" value="Ribonuclease H-like superfamily/Ribonuclease H"/>
    <property type="match status" value="1"/>
</dbReference>
<dbReference type="AlphaFoldDB" id="A0ABD1NZK8"/>
<dbReference type="InterPro" id="IPR043502">
    <property type="entry name" value="DNA/RNA_pol_sf"/>
</dbReference>
<keyword evidence="6" id="KW-0239">DNA-directed DNA polymerase</keyword>
<dbReference type="GO" id="GO:0003677">
    <property type="term" value="F:DNA binding"/>
    <property type="evidence" value="ECO:0007669"/>
    <property type="project" value="UniProtKB-KW"/>
</dbReference>
<dbReference type="GO" id="GO:0003887">
    <property type="term" value="F:DNA-directed DNA polymerase activity"/>
    <property type="evidence" value="ECO:0007669"/>
    <property type="project" value="UniProtKB-KW"/>
</dbReference>
<dbReference type="SUPFAM" id="SSF56672">
    <property type="entry name" value="DNA/RNA polymerases"/>
    <property type="match status" value="1"/>
</dbReference>
<keyword evidence="7" id="KW-0238">DNA-binding</keyword>
<comment type="catalytic activity">
    <reaction evidence="8">
        <text>DNA(n) + a 2'-deoxyribonucleoside 5'-triphosphate = DNA(n+1) + diphosphate</text>
        <dbReference type="Rhea" id="RHEA:22508"/>
        <dbReference type="Rhea" id="RHEA-COMP:17339"/>
        <dbReference type="Rhea" id="RHEA-COMP:17340"/>
        <dbReference type="ChEBI" id="CHEBI:33019"/>
        <dbReference type="ChEBI" id="CHEBI:61560"/>
        <dbReference type="ChEBI" id="CHEBI:173112"/>
        <dbReference type="EC" id="2.7.7.7"/>
    </reaction>
</comment>
<evidence type="ECO:0000256" key="3">
    <source>
        <dbReference type="ARBA" id="ARBA00022679"/>
    </source>
</evidence>
<dbReference type="GO" id="GO:0006260">
    <property type="term" value="P:DNA replication"/>
    <property type="evidence" value="ECO:0007669"/>
    <property type="project" value="UniProtKB-KW"/>
</dbReference>
<evidence type="ECO:0000256" key="1">
    <source>
        <dbReference type="ARBA" id="ARBA00005755"/>
    </source>
</evidence>
<protein>
    <recommendedName>
        <fullName evidence="2">DNA-directed DNA polymerase</fullName>
        <ecNumber evidence="2">2.7.7.7</ecNumber>
    </recommendedName>
</protein>
<organism evidence="12 13">
    <name type="scientific">Forsythia ovata</name>
    <dbReference type="NCBI Taxonomy" id="205694"/>
    <lineage>
        <taxon>Eukaryota</taxon>
        <taxon>Viridiplantae</taxon>
        <taxon>Streptophyta</taxon>
        <taxon>Embryophyta</taxon>
        <taxon>Tracheophyta</taxon>
        <taxon>Spermatophyta</taxon>
        <taxon>Magnoliopsida</taxon>
        <taxon>eudicotyledons</taxon>
        <taxon>Gunneridae</taxon>
        <taxon>Pentapetalae</taxon>
        <taxon>asterids</taxon>
        <taxon>lamiids</taxon>
        <taxon>Lamiales</taxon>
        <taxon>Oleaceae</taxon>
        <taxon>Forsythieae</taxon>
        <taxon>Forsythia</taxon>
    </lineage>
</organism>
<dbReference type="PRINTS" id="PR00106">
    <property type="entry name" value="DNAPOLB"/>
</dbReference>
<evidence type="ECO:0000256" key="9">
    <source>
        <dbReference type="SAM" id="Coils"/>
    </source>
</evidence>
<name>A0ABD1NZK8_9LAMI</name>
<dbReference type="InterPro" id="IPR023211">
    <property type="entry name" value="DNA_pol_palm_dom_sf"/>
</dbReference>
<keyword evidence="9" id="KW-0175">Coiled coil</keyword>
<dbReference type="InterPro" id="IPR004868">
    <property type="entry name" value="DNA-dir_DNA_pol_B_mt/vir"/>
</dbReference>
<feature type="region of interest" description="Disordered" evidence="10">
    <location>
        <begin position="594"/>
        <end position="640"/>
    </location>
</feature>
<accession>A0ABD1NZK8</accession>
<evidence type="ECO:0000256" key="2">
    <source>
        <dbReference type="ARBA" id="ARBA00012417"/>
    </source>
</evidence>
<dbReference type="PANTHER" id="PTHR33568:SF3">
    <property type="entry name" value="DNA-DIRECTED DNA POLYMERASE"/>
    <property type="match status" value="1"/>
</dbReference>
<dbReference type="Gene3D" id="3.90.1600.10">
    <property type="entry name" value="Palm domain of DNA polymerase"/>
    <property type="match status" value="2"/>
</dbReference>
<keyword evidence="3" id="KW-0808">Transferase</keyword>
<evidence type="ECO:0000256" key="7">
    <source>
        <dbReference type="ARBA" id="ARBA00023125"/>
    </source>
</evidence>
<evidence type="ECO:0000259" key="11">
    <source>
        <dbReference type="Pfam" id="PF03175"/>
    </source>
</evidence>
<reference evidence="13" key="1">
    <citation type="submission" date="2024-07" db="EMBL/GenBank/DDBJ databases">
        <title>Two chromosome-level genome assemblies of Korean endemic species Abeliophyllum distichum and Forsythia ovata (Oleaceae).</title>
        <authorList>
            <person name="Jang H."/>
        </authorList>
    </citation>
    <scope>NUCLEOTIDE SEQUENCE [LARGE SCALE GENOMIC DNA]</scope>
</reference>
<keyword evidence="4" id="KW-0548">Nucleotidyltransferase</keyword>
<evidence type="ECO:0000256" key="5">
    <source>
        <dbReference type="ARBA" id="ARBA00022705"/>
    </source>
</evidence>
<comment type="similarity">
    <text evidence="1">Belongs to the DNA polymerase type-B family.</text>
</comment>
<evidence type="ECO:0000256" key="6">
    <source>
        <dbReference type="ARBA" id="ARBA00022932"/>
    </source>
</evidence>
<gene>
    <name evidence="12" type="ORF">Fot_56451</name>
</gene>
<dbReference type="EMBL" id="JBFOLJ010000045">
    <property type="protein sequence ID" value="KAL2457040.1"/>
    <property type="molecule type" value="Genomic_DNA"/>
</dbReference>
<evidence type="ECO:0000256" key="4">
    <source>
        <dbReference type="ARBA" id="ARBA00022695"/>
    </source>
</evidence>
<keyword evidence="13" id="KW-1185">Reference proteome</keyword>
<evidence type="ECO:0000256" key="8">
    <source>
        <dbReference type="ARBA" id="ARBA00049244"/>
    </source>
</evidence>
<feature type="domain" description="DNA-directed DNA polymerase family B mitochondria/virus" evidence="11">
    <location>
        <begin position="124"/>
        <end position="247"/>
    </location>
</feature>
<dbReference type="InterPro" id="IPR036397">
    <property type="entry name" value="RNaseH_sf"/>
</dbReference>
<dbReference type="InterPro" id="IPR006172">
    <property type="entry name" value="DNA-dir_DNA_pol_B"/>
</dbReference>
<feature type="domain" description="DNA-directed DNA polymerase family B mitochondria/virus" evidence="11">
    <location>
        <begin position="249"/>
        <end position="386"/>
    </location>
</feature>
<evidence type="ECO:0000256" key="10">
    <source>
        <dbReference type="SAM" id="MobiDB-lite"/>
    </source>
</evidence>
<proteinExistence type="inferred from homology"/>
<dbReference type="PANTHER" id="PTHR33568">
    <property type="entry name" value="DNA POLYMERASE"/>
    <property type="match status" value="1"/>
</dbReference>
<feature type="compositionally biased region" description="Basic residues" evidence="10">
    <location>
        <begin position="620"/>
        <end position="640"/>
    </location>
</feature>
<sequence>MAWLEQVPFFSSLQNRNHMDSILCISDSRFGSIFRERGNAVVKKHIRCEQDDFDLLFVPTTSNYSERARFKRGKKRVYRLRDSLTLLTASLATLGKTLCPQLGEKGSIAHDEVRVSTLKTHSAQLLDYMKQDIRLLGGVMVKAQEIFWTQYKVDIENCLTLSSLSMLIFRMNYYDPNCFPIHIPSRNEDTFIRRGYYGGHADVYKPYGENLVYYDVNSLYPYIMTTFDMPGGVPVWHGNLEGKELSDFEELIYARNLGYKIYPLRGYLFEKKPSPFVSFVSSLFAKRQKAKADHNDAMSYVYKILMNSLYGGFGINPVSTITEVCDRERYDYLIMGDKLSEHYYIVSYYSNTGAVDWKPPKISAVQLAAAITACSRIHMYKYISRPDCYYTDTDSAILEVELPSEEVSSTELGKLKRENYINKGFFLAAKNYLLDTKEDDVIIKHKGLAKDKVDYEWFVSQYADLSRTKRITVESKFRIDWQTLNIGKKDLQVSLGTKVGTKRDPVYVNSVWVDTQPKDVIDLCGQEITALKFDLKCVQHEYALLKDEHAELIKRYTKNDQESAKRIAESDQLLASLQSEMDKLREEIQLMSAAKEPVMRPLTESPTVLEVPQPTLSKPPPKKKKPKKPKAKKKKPNDTS</sequence>